<dbReference type="AlphaFoldDB" id="A0A9P6PXC5"/>
<dbReference type="GO" id="GO:0004497">
    <property type="term" value="F:monooxygenase activity"/>
    <property type="evidence" value="ECO:0007669"/>
    <property type="project" value="InterPro"/>
</dbReference>
<proteinExistence type="inferred from homology"/>
<evidence type="ECO:0000259" key="6">
    <source>
        <dbReference type="Pfam" id="PF01494"/>
    </source>
</evidence>
<keyword evidence="4" id="KW-0560">Oxidoreductase</keyword>
<gene>
    <name evidence="7" type="ORF">DFQ27_006076</name>
</gene>
<dbReference type="SUPFAM" id="SSF51905">
    <property type="entry name" value="FAD/NAD(P)-binding domain"/>
    <property type="match status" value="1"/>
</dbReference>
<dbReference type="Proteomes" id="UP000807716">
    <property type="component" value="Unassembled WGS sequence"/>
</dbReference>
<name>A0A9P6PXC5_9FUNG</name>
<dbReference type="InterPro" id="IPR050562">
    <property type="entry name" value="FAD_mOase_fung"/>
</dbReference>
<dbReference type="InterPro" id="IPR036188">
    <property type="entry name" value="FAD/NAD-bd_sf"/>
</dbReference>
<evidence type="ECO:0000256" key="2">
    <source>
        <dbReference type="ARBA" id="ARBA00022630"/>
    </source>
</evidence>
<feature type="domain" description="FAD-binding" evidence="6">
    <location>
        <begin position="32"/>
        <end position="150"/>
    </location>
</feature>
<organism evidence="7 8">
    <name type="scientific">Actinomortierella ambigua</name>
    <dbReference type="NCBI Taxonomy" id="1343610"/>
    <lineage>
        <taxon>Eukaryota</taxon>
        <taxon>Fungi</taxon>
        <taxon>Fungi incertae sedis</taxon>
        <taxon>Mucoromycota</taxon>
        <taxon>Mortierellomycotina</taxon>
        <taxon>Mortierellomycetes</taxon>
        <taxon>Mortierellales</taxon>
        <taxon>Mortierellaceae</taxon>
        <taxon>Actinomortierella</taxon>
    </lineage>
</organism>
<dbReference type="OrthoDB" id="9993796at2759"/>
<sequence length="257" mass="28570">MLVAQFLMPDNSVAWMVNRYISNVDLRNEKRFRNSEWGPEAADQMAAEVSSIKAPLGGVIGDYIKNTPADLISKVMLEEKLFETWYHGRTVLMGDACHKMFPAAGQGAVNAIQDACVLANVLAAAPSNRPDDILRAFRAYKSERFPHAKVSYDSSIQFGKLLQAGTKGDMYRFVFKRLPRFLWIKQLDSMLRYSPQVSFLPLVNPKGTTKPLPQRKHFRARSDSDASSLGSSSFEAAEPYASSYASSSTASIRAQCV</sequence>
<dbReference type="EMBL" id="JAAAJB010000442">
    <property type="protein sequence ID" value="KAG0255774.1"/>
    <property type="molecule type" value="Genomic_DNA"/>
</dbReference>
<keyword evidence="2" id="KW-0285">Flavoprotein</keyword>
<dbReference type="InterPro" id="IPR002938">
    <property type="entry name" value="FAD-bd"/>
</dbReference>
<feature type="region of interest" description="Disordered" evidence="5">
    <location>
        <begin position="208"/>
        <end position="235"/>
    </location>
</feature>
<dbReference type="Gene3D" id="3.50.50.60">
    <property type="entry name" value="FAD/NAD(P)-binding domain"/>
    <property type="match status" value="1"/>
</dbReference>
<evidence type="ECO:0000256" key="4">
    <source>
        <dbReference type="ARBA" id="ARBA00023002"/>
    </source>
</evidence>
<dbReference type="PANTHER" id="PTHR47356">
    <property type="entry name" value="FAD-DEPENDENT MONOOXYGENASE ASQG-RELATED"/>
    <property type="match status" value="1"/>
</dbReference>
<comment type="caution">
    <text evidence="7">The sequence shown here is derived from an EMBL/GenBank/DDBJ whole genome shotgun (WGS) entry which is preliminary data.</text>
</comment>
<evidence type="ECO:0000256" key="3">
    <source>
        <dbReference type="ARBA" id="ARBA00022827"/>
    </source>
</evidence>
<feature type="compositionally biased region" description="Low complexity" evidence="5">
    <location>
        <begin position="225"/>
        <end position="235"/>
    </location>
</feature>
<keyword evidence="8" id="KW-1185">Reference proteome</keyword>
<comment type="similarity">
    <text evidence="1">Belongs to the paxM FAD-dependent monooxygenase family.</text>
</comment>
<reference evidence="7" key="1">
    <citation type="journal article" date="2020" name="Fungal Divers.">
        <title>Resolving the Mortierellaceae phylogeny through synthesis of multi-gene phylogenetics and phylogenomics.</title>
        <authorList>
            <person name="Vandepol N."/>
            <person name="Liber J."/>
            <person name="Desiro A."/>
            <person name="Na H."/>
            <person name="Kennedy M."/>
            <person name="Barry K."/>
            <person name="Grigoriev I.V."/>
            <person name="Miller A.N."/>
            <person name="O'Donnell K."/>
            <person name="Stajich J.E."/>
            <person name="Bonito G."/>
        </authorList>
    </citation>
    <scope>NUCLEOTIDE SEQUENCE</scope>
    <source>
        <strain evidence="7">BC1065</strain>
    </source>
</reference>
<dbReference type="PANTHER" id="PTHR47356:SF2">
    <property type="entry name" value="FAD-BINDING DOMAIN-CONTAINING PROTEIN-RELATED"/>
    <property type="match status" value="1"/>
</dbReference>
<dbReference type="GO" id="GO:0071949">
    <property type="term" value="F:FAD binding"/>
    <property type="evidence" value="ECO:0007669"/>
    <property type="project" value="InterPro"/>
</dbReference>
<evidence type="ECO:0000256" key="1">
    <source>
        <dbReference type="ARBA" id="ARBA00007992"/>
    </source>
</evidence>
<protein>
    <recommendedName>
        <fullName evidence="6">FAD-binding domain-containing protein</fullName>
    </recommendedName>
</protein>
<keyword evidence="3" id="KW-0274">FAD</keyword>
<evidence type="ECO:0000256" key="5">
    <source>
        <dbReference type="SAM" id="MobiDB-lite"/>
    </source>
</evidence>
<evidence type="ECO:0000313" key="7">
    <source>
        <dbReference type="EMBL" id="KAG0255774.1"/>
    </source>
</evidence>
<dbReference type="Pfam" id="PF01494">
    <property type="entry name" value="FAD_binding_3"/>
    <property type="match status" value="1"/>
</dbReference>
<accession>A0A9P6PXC5</accession>
<dbReference type="PRINTS" id="PR00420">
    <property type="entry name" value="RNGMNOXGNASE"/>
</dbReference>
<evidence type="ECO:0000313" key="8">
    <source>
        <dbReference type="Proteomes" id="UP000807716"/>
    </source>
</evidence>